<dbReference type="SUPFAM" id="SSF50939">
    <property type="entry name" value="Sialidases"/>
    <property type="match status" value="1"/>
</dbReference>
<dbReference type="InterPro" id="IPR036278">
    <property type="entry name" value="Sialidase_sf"/>
</dbReference>
<dbReference type="EMBL" id="JAFMYW010000001">
    <property type="protein sequence ID" value="MBO0947748.1"/>
    <property type="molecule type" value="Genomic_DNA"/>
</dbReference>
<dbReference type="PANTHER" id="PTHR43752">
    <property type="entry name" value="BNR/ASP-BOX REPEAT FAMILY PROTEIN"/>
    <property type="match status" value="1"/>
</dbReference>
<dbReference type="Proteomes" id="UP000664628">
    <property type="component" value="Unassembled WGS sequence"/>
</dbReference>
<reference evidence="3 4" key="1">
    <citation type="submission" date="2021-03" db="EMBL/GenBank/DDBJ databases">
        <title>Fibrella sp. HMF5405 genome sequencing and assembly.</title>
        <authorList>
            <person name="Kang H."/>
            <person name="Kim H."/>
            <person name="Bae S."/>
            <person name="Joh K."/>
        </authorList>
    </citation>
    <scope>NUCLEOTIDE SEQUENCE [LARGE SCALE GENOMIC DNA]</scope>
    <source>
        <strain evidence="3 4">HMF5405</strain>
    </source>
</reference>
<feature type="chain" id="PRO_5045677604" evidence="1">
    <location>
        <begin position="22"/>
        <end position="350"/>
    </location>
</feature>
<accession>A0ABS3JCM7</accession>
<evidence type="ECO:0000256" key="1">
    <source>
        <dbReference type="SAM" id="SignalP"/>
    </source>
</evidence>
<dbReference type="CDD" id="cd15482">
    <property type="entry name" value="Sialidase_non-viral"/>
    <property type="match status" value="1"/>
</dbReference>
<dbReference type="InterPro" id="IPR011040">
    <property type="entry name" value="Sialidase"/>
</dbReference>
<keyword evidence="1" id="KW-0732">Signal</keyword>
<proteinExistence type="predicted"/>
<evidence type="ECO:0000313" key="4">
    <source>
        <dbReference type="Proteomes" id="UP000664628"/>
    </source>
</evidence>
<organism evidence="3 4">
    <name type="scientific">Fibrella forsythiae</name>
    <dbReference type="NCBI Taxonomy" id="2817061"/>
    <lineage>
        <taxon>Bacteria</taxon>
        <taxon>Pseudomonadati</taxon>
        <taxon>Bacteroidota</taxon>
        <taxon>Cytophagia</taxon>
        <taxon>Cytophagales</taxon>
        <taxon>Spirosomataceae</taxon>
        <taxon>Fibrella</taxon>
    </lineage>
</organism>
<dbReference type="RefSeq" id="WP_207327651.1">
    <property type="nucleotide sequence ID" value="NZ_JAFMYW010000001.1"/>
</dbReference>
<dbReference type="Pfam" id="PF13088">
    <property type="entry name" value="BNR_2"/>
    <property type="match status" value="1"/>
</dbReference>
<gene>
    <name evidence="3" type="ORF">J2I46_04095</name>
</gene>
<protein>
    <submittedName>
        <fullName evidence="3">Exo-alpha-sialidase</fullName>
    </submittedName>
</protein>
<name>A0ABS3JCM7_9BACT</name>
<sequence length="350" mass="38483">MKHVPALLSIWLFVLIQHAFSQPITPTLGREWIYTEAPFPECHASTLAETPSGLVAAWFGGQYERHPDVGIWTSQRTATGWTPPVEVANGVQPDGKHLPCWNPVLFQVPKGELLLFYKVGPSPSTWWGMLKRSTDDGKTWTAPERLPDGIAGPIKNKPVLLASGTLLCPSSSEDHNWRVHFEQTSDWGKTWQRSAPINEGITDGAIQPSVLFHKNGQLQALCRSQKSGFVLETWSKDGGKTWSARAKTKLPNPNSGTDAVTLADGRHVLVYNPTSPTPGQFGGPRTPLHAAISADGKTWKTLAVLENEPGEYSYPAVIQTADGLVHISYTWKRQRVRHVVLNPNAPNASK</sequence>
<comment type="caution">
    <text evidence="3">The sequence shown here is derived from an EMBL/GenBank/DDBJ whole genome shotgun (WGS) entry which is preliminary data.</text>
</comment>
<dbReference type="Gene3D" id="2.120.10.10">
    <property type="match status" value="1"/>
</dbReference>
<feature type="domain" description="Sialidase" evidence="2">
    <location>
        <begin position="54"/>
        <end position="327"/>
    </location>
</feature>
<evidence type="ECO:0000313" key="3">
    <source>
        <dbReference type="EMBL" id="MBO0947748.1"/>
    </source>
</evidence>
<dbReference type="PANTHER" id="PTHR43752:SF2">
    <property type="entry name" value="BNR_ASP-BOX REPEAT FAMILY PROTEIN"/>
    <property type="match status" value="1"/>
</dbReference>
<keyword evidence="4" id="KW-1185">Reference proteome</keyword>
<feature type="signal peptide" evidence="1">
    <location>
        <begin position="1"/>
        <end position="21"/>
    </location>
</feature>
<evidence type="ECO:0000259" key="2">
    <source>
        <dbReference type="Pfam" id="PF13088"/>
    </source>
</evidence>